<protein>
    <recommendedName>
        <fullName evidence="4">BZIP domain-containing protein</fullName>
    </recommendedName>
</protein>
<feature type="compositionally biased region" description="Basic and acidic residues" evidence="3">
    <location>
        <begin position="80"/>
        <end position="93"/>
    </location>
</feature>
<dbReference type="PANTHER" id="PTHR40621">
    <property type="entry name" value="TRANSCRIPTION FACTOR KAPC-RELATED"/>
    <property type="match status" value="1"/>
</dbReference>
<dbReference type="PROSITE" id="PS00036">
    <property type="entry name" value="BZIP_BASIC"/>
    <property type="match status" value="1"/>
</dbReference>
<dbReference type="EMBL" id="JBHFEH010000014">
    <property type="protein sequence ID" value="KAL2054790.1"/>
    <property type="molecule type" value="Genomic_DNA"/>
</dbReference>
<feature type="region of interest" description="Disordered" evidence="3">
    <location>
        <begin position="58"/>
        <end position="111"/>
    </location>
</feature>
<gene>
    <name evidence="5" type="ORF">ABVK25_005094</name>
</gene>
<sequence length="513" mass="55414">MHPYPVALSPGSSAPSPTTTASTQVVTPATSSNMNKPLAPMPGSGNVPPISINRHWVLPPKPKPGRKPAVDTPPTKRKAQNREAQRAFRERRAARVGGLEEEMKRMEEEDRREQEELRGRIKQLESQVEEYSRMVMTWPERYREMEMALGRERQLRQNAEIEVEMLRKGMMNGTDAVALSPRGSTQNRYVGEQGAKEEGAHDPAGEFTQGCGKCSTTRCQCIEDVFEMSGQSNGDPNVSTFKRPHSPPSTTDNKRARQNSNFDDDDAEIDFTAQFATSRPPTLTTSASSSSIPAMAPLDQCGFCSTGSICICAELSKGNDIKPSPSLLPTSSQASANGVVSSGPCVKEPGTCAQCLSDPKSKSFCKSAAAARSSTLNNSNHVNGTALPTTGQTNDVSEPTLTCADTFITLSRHPGFDQATSEMSTWVPQLAAVRKPASRPDRTAYDIEAASVMSVLKLFDRRFAKEVAQAEQTNGAASAGGNRTVLPTRSNGAADNTEAKSWIAYEPNHVSGR</sequence>
<proteinExistence type="predicted"/>
<feature type="domain" description="BZIP" evidence="4">
    <location>
        <begin position="76"/>
        <end position="91"/>
    </location>
</feature>
<feature type="region of interest" description="Disordered" evidence="3">
    <location>
        <begin position="230"/>
        <end position="265"/>
    </location>
</feature>
<dbReference type="InterPro" id="IPR004827">
    <property type="entry name" value="bZIP"/>
</dbReference>
<evidence type="ECO:0000256" key="2">
    <source>
        <dbReference type="ARBA" id="ARBA00023242"/>
    </source>
</evidence>
<dbReference type="PANTHER" id="PTHR40621:SF7">
    <property type="entry name" value="BZIP DOMAIN-CONTAINING PROTEIN"/>
    <property type="match status" value="1"/>
</dbReference>
<keyword evidence="6" id="KW-1185">Reference proteome</keyword>
<dbReference type="Gene3D" id="1.20.5.170">
    <property type="match status" value="1"/>
</dbReference>
<dbReference type="Proteomes" id="UP001590951">
    <property type="component" value="Unassembled WGS sequence"/>
</dbReference>
<feature type="compositionally biased region" description="Basic and acidic residues" evidence="3">
    <location>
        <begin position="101"/>
        <end position="111"/>
    </location>
</feature>
<comment type="subcellular location">
    <subcellularLocation>
        <location evidence="1">Nucleus</location>
    </subcellularLocation>
</comment>
<evidence type="ECO:0000256" key="3">
    <source>
        <dbReference type="SAM" id="MobiDB-lite"/>
    </source>
</evidence>
<feature type="compositionally biased region" description="Polar residues" evidence="3">
    <location>
        <begin position="485"/>
        <end position="494"/>
    </location>
</feature>
<accession>A0ABR4BAL4</accession>
<dbReference type="Pfam" id="PF10297">
    <property type="entry name" value="Hap4_Hap_bind"/>
    <property type="match status" value="1"/>
</dbReference>
<keyword evidence="2" id="KW-0539">Nucleus</keyword>
<dbReference type="InterPro" id="IPR050936">
    <property type="entry name" value="AP-1-like"/>
</dbReference>
<feature type="compositionally biased region" description="Low complexity" evidence="3">
    <location>
        <begin position="1"/>
        <end position="32"/>
    </location>
</feature>
<comment type="caution">
    <text evidence="5">The sequence shown here is derived from an EMBL/GenBank/DDBJ whole genome shotgun (WGS) entry which is preliminary data.</text>
</comment>
<evidence type="ECO:0000259" key="4">
    <source>
        <dbReference type="PROSITE" id="PS00036"/>
    </source>
</evidence>
<feature type="region of interest" description="Disordered" evidence="3">
    <location>
        <begin position="471"/>
        <end position="513"/>
    </location>
</feature>
<organism evidence="5 6">
    <name type="scientific">Lepraria finkii</name>
    <dbReference type="NCBI Taxonomy" id="1340010"/>
    <lineage>
        <taxon>Eukaryota</taxon>
        <taxon>Fungi</taxon>
        <taxon>Dikarya</taxon>
        <taxon>Ascomycota</taxon>
        <taxon>Pezizomycotina</taxon>
        <taxon>Lecanoromycetes</taxon>
        <taxon>OSLEUM clade</taxon>
        <taxon>Lecanoromycetidae</taxon>
        <taxon>Lecanorales</taxon>
        <taxon>Lecanorineae</taxon>
        <taxon>Stereocaulaceae</taxon>
        <taxon>Lepraria</taxon>
    </lineage>
</organism>
<evidence type="ECO:0000256" key="1">
    <source>
        <dbReference type="ARBA" id="ARBA00004123"/>
    </source>
</evidence>
<reference evidence="5 6" key="1">
    <citation type="submission" date="2024-09" db="EMBL/GenBank/DDBJ databases">
        <title>Rethinking Asexuality: The Enigmatic Case of Functional Sexual Genes in Lepraria (Stereocaulaceae).</title>
        <authorList>
            <person name="Doellman M."/>
            <person name="Sun Y."/>
            <person name="Barcenas-Pena A."/>
            <person name="Lumbsch H.T."/>
            <person name="Grewe F."/>
        </authorList>
    </citation>
    <scope>NUCLEOTIDE SEQUENCE [LARGE SCALE GENOMIC DNA]</scope>
    <source>
        <strain evidence="5 6">Grewe 0041</strain>
    </source>
</reference>
<dbReference type="InterPro" id="IPR046347">
    <property type="entry name" value="bZIP_sf"/>
</dbReference>
<feature type="region of interest" description="Disordered" evidence="3">
    <location>
        <begin position="1"/>
        <end position="37"/>
    </location>
</feature>
<evidence type="ECO:0000313" key="5">
    <source>
        <dbReference type="EMBL" id="KAL2054790.1"/>
    </source>
</evidence>
<evidence type="ECO:0000313" key="6">
    <source>
        <dbReference type="Proteomes" id="UP001590951"/>
    </source>
</evidence>
<dbReference type="SUPFAM" id="SSF57959">
    <property type="entry name" value="Leucine zipper domain"/>
    <property type="match status" value="1"/>
</dbReference>
<feature type="compositionally biased region" description="Polar residues" evidence="3">
    <location>
        <begin position="230"/>
        <end position="240"/>
    </location>
</feature>
<dbReference type="SMART" id="SM00338">
    <property type="entry name" value="BRLZ"/>
    <property type="match status" value="1"/>
</dbReference>
<name>A0ABR4BAL4_9LECA</name>
<dbReference type="InterPro" id="IPR018287">
    <property type="entry name" value="Hap4_TF_heteromerisation"/>
</dbReference>